<dbReference type="Gene3D" id="6.10.250.3260">
    <property type="match status" value="1"/>
</dbReference>
<dbReference type="InterPro" id="IPR008991">
    <property type="entry name" value="Translation_prot_SH3-like_sf"/>
</dbReference>
<evidence type="ECO:0000256" key="3">
    <source>
        <dbReference type="ARBA" id="ARBA00023274"/>
    </source>
</evidence>
<proteinExistence type="inferred from homology"/>
<dbReference type="AlphaFoldDB" id="A0A6T7F187"/>
<name>A0A6T7F187_BIGNA</name>
<dbReference type="SUPFAM" id="SSF50104">
    <property type="entry name" value="Translation proteins SH3-like domain"/>
    <property type="match status" value="1"/>
</dbReference>
<dbReference type="PANTHER" id="PTHR20981">
    <property type="entry name" value="60S RIBOSOMAL PROTEIN L21"/>
    <property type="match status" value="1"/>
</dbReference>
<dbReference type="EMBL" id="HBHA01001250">
    <property type="protein sequence ID" value="CAD9579240.1"/>
    <property type="molecule type" value="Transcribed_RNA"/>
</dbReference>
<accession>A0A6T7F187</accession>
<dbReference type="FunFam" id="2.30.30.70:FF:000001">
    <property type="entry name" value="60S ribosomal protein L21"/>
    <property type="match status" value="1"/>
</dbReference>
<protein>
    <recommendedName>
        <fullName evidence="5">Ribosomal protein L21</fullName>
    </recommendedName>
</protein>
<organism evidence="4">
    <name type="scientific">Bigelowiella natans</name>
    <name type="common">Pedinomonas minutissima</name>
    <name type="synonym">Chlorarachnion sp. (strain CCMP621)</name>
    <dbReference type="NCBI Taxonomy" id="227086"/>
    <lineage>
        <taxon>Eukaryota</taxon>
        <taxon>Sar</taxon>
        <taxon>Rhizaria</taxon>
        <taxon>Cercozoa</taxon>
        <taxon>Chlorarachniophyceae</taxon>
        <taxon>Bigelowiella</taxon>
    </lineage>
</organism>
<dbReference type="Gene3D" id="2.30.30.70">
    <property type="entry name" value="Ribosomal protein L21"/>
    <property type="match status" value="1"/>
</dbReference>
<dbReference type="InterPro" id="IPR018259">
    <property type="entry name" value="Ribosomal_eL21_CS"/>
</dbReference>
<comment type="similarity">
    <text evidence="1">Belongs to the eukaryotic ribosomal protein eL21 family.</text>
</comment>
<reference evidence="4" key="1">
    <citation type="submission" date="2021-01" db="EMBL/GenBank/DDBJ databases">
        <authorList>
            <person name="Corre E."/>
            <person name="Pelletier E."/>
            <person name="Niang G."/>
            <person name="Scheremetjew M."/>
            <person name="Finn R."/>
            <person name="Kale V."/>
            <person name="Holt S."/>
            <person name="Cochrane G."/>
            <person name="Meng A."/>
            <person name="Brown T."/>
            <person name="Cohen L."/>
        </authorList>
    </citation>
    <scope>NUCLEOTIDE SEQUENCE</scope>
    <source>
        <strain evidence="4">CCMP1258.1</strain>
    </source>
</reference>
<evidence type="ECO:0000256" key="1">
    <source>
        <dbReference type="ARBA" id="ARBA00008427"/>
    </source>
</evidence>
<dbReference type="Pfam" id="PF01157">
    <property type="entry name" value="Ribosomal_L21e"/>
    <property type="match status" value="1"/>
</dbReference>
<dbReference type="GO" id="GO:1990904">
    <property type="term" value="C:ribonucleoprotein complex"/>
    <property type="evidence" value="ECO:0007669"/>
    <property type="project" value="UniProtKB-KW"/>
</dbReference>
<dbReference type="GO" id="GO:0005840">
    <property type="term" value="C:ribosome"/>
    <property type="evidence" value="ECO:0007669"/>
    <property type="project" value="UniProtKB-KW"/>
</dbReference>
<dbReference type="GO" id="GO:0003735">
    <property type="term" value="F:structural constituent of ribosome"/>
    <property type="evidence" value="ECO:0007669"/>
    <property type="project" value="InterPro"/>
</dbReference>
<keyword evidence="2" id="KW-0689">Ribosomal protein</keyword>
<dbReference type="PROSITE" id="PS01171">
    <property type="entry name" value="RIBOSOMAL_L21E"/>
    <property type="match status" value="1"/>
</dbReference>
<evidence type="ECO:0000256" key="2">
    <source>
        <dbReference type="ARBA" id="ARBA00022980"/>
    </source>
</evidence>
<dbReference type="InterPro" id="IPR036948">
    <property type="entry name" value="Ribosomal_eL21_sf"/>
</dbReference>
<evidence type="ECO:0000313" key="4">
    <source>
        <dbReference type="EMBL" id="CAD9579240.1"/>
    </source>
</evidence>
<sequence length="164" mass="18661">MPHSYGYRARTRDLFCKGFRQNGTIATQRYLKTYKLGDLVDIKADGAIQKGMPHKFYHGKTGVIWNVTKRAVGVEVNKVVGGRIMKKRIHVRIEHVKHSTCRKEFLDRVAKNNTIAKLAKKAGKTVSLKREPALQPKEHRLVGVKSTNNSVETLYPEAYVNLFV</sequence>
<dbReference type="InterPro" id="IPR001147">
    <property type="entry name" value="Ribosomal_eL21"/>
</dbReference>
<dbReference type="GO" id="GO:0006412">
    <property type="term" value="P:translation"/>
    <property type="evidence" value="ECO:0007669"/>
    <property type="project" value="InterPro"/>
</dbReference>
<gene>
    <name evidence="4" type="ORF">BIGN1055_LOCUS799</name>
</gene>
<evidence type="ECO:0008006" key="5">
    <source>
        <dbReference type="Google" id="ProtNLM"/>
    </source>
</evidence>
<keyword evidence="3" id="KW-0687">Ribonucleoprotein</keyword>